<dbReference type="InterPro" id="IPR027417">
    <property type="entry name" value="P-loop_NTPase"/>
</dbReference>
<keyword evidence="3" id="KW-0805">Transcription regulation</keyword>
<dbReference type="SUPFAM" id="SSF56112">
    <property type="entry name" value="Protein kinase-like (PK-like)"/>
    <property type="match status" value="1"/>
</dbReference>
<dbReference type="SUPFAM" id="SSF48452">
    <property type="entry name" value="TPR-like"/>
    <property type="match status" value="2"/>
</dbReference>
<dbReference type="InterPro" id="IPR011009">
    <property type="entry name" value="Kinase-like_dom_sf"/>
</dbReference>
<dbReference type="Gene3D" id="1.25.40.10">
    <property type="entry name" value="Tetratricopeptide repeat domain"/>
    <property type="match status" value="3"/>
</dbReference>
<evidence type="ECO:0000313" key="10">
    <source>
        <dbReference type="EMBL" id="HGE78697.1"/>
    </source>
</evidence>
<dbReference type="Pfam" id="PF13432">
    <property type="entry name" value="TPR_16"/>
    <property type="match status" value="1"/>
</dbReference>
<dbReference type="Pfam" id="PF02954">
    <property type="entry name" value="HTH_8"/>
    <property type="match status" value="1"/>
</dbReference>
<proteinExistence type="predicted"/>
<keyword evidence="2" id="KW-0067">ATP-binding</keyword>
<dbReference type="InterPro" id="IPR002197">
    <property type="entry name" value="HTH_Fis"/>
</dbReference>
<evidence type="ECO:0000256" key="1">
    <source>
        <dbReference type="ARBA" id="ARBA00022741"/>
    </source>
</evidence>
<dbReference type="InterPro" id="IPR025944">
    <property type="entry name" value="Sigma_54_int_dom_CS"/>
</dbReference>
<keyword evidence="4" id="KW-0238">DNA-binding</keyword>
<evidence type="ECO:0000259" key="9">
    <source>
        <dbReference type="PROSITE" id="PS50045"/>
    </source>
</evidence>
<dbReference type="Pfam" id="PF00069">
    <property type="entry name" value="Pkinase"/>
    <property type="match status" value="1"/>
</dbReference>
<evidence type="ECO:0000256" key="6">
    <source>
        <dbReference type="ARBA" id="ARBA00023163"/>
    </source>
</evidence>
<evidence type="ECO:0000256" key="7">
    <source>
        <dbReference type="PROSITE-ProRule" id="PRU00339"/>
    </source>
</evidence>
<dbReference type="InterPro" id="IPR003593">
    <property type="entry name" value="AAA+_ATPase"/>
</dbReference>
<keyword evidence="7" id="KW-0802">TPR repeat</keyword>
<dbReference type="SMART" id="SM00065">
    <property type="entry name" value="GAF"/>
    <property type="match status" value="1"/>
</dbReference>
<dbReference type="Gene3D" id="1.10.8.60">
    <property type="match status" value="1"/>
</dbReference>
<keyword evidence="5" id="KW-0010">Activator</keyword>
<dbReference type="SUPFAM" id="SSF52540">
    <property type="entry name" value="P-loop containing nucleoside triphosphate hydrolases"/>
    <property type="match status" value="2"/>
</dbReference>
<dbReference type="InterPro" id="IPR009057">
    <property type="entry name" value="Homeodomain-like_sf"/>
</dbReference>
<keyword evidence="6" id="KW-0804">Transcription</keyword>
<dbReference type="Gene3D" id="1.10.510.10">
    <property type="entry name" value="Transferase(Phosphotransferase) domain 1"/>
    <property type="match status" value="1"/>
</dbReference>
<dbReference type="GO" id="GO:0016887">
    <property type="term" value="F:ATP hydrolysis activity"/>
    <property type="evidence" value="ECO:0007669"/>
    <property type="project" value="InterPro"/>
</dbReference>
<name>A0A7V3RIA8_UNCW3</name>
<dbReference type="SMART" id="SM00382">
    <property type="entry name" value="AAA"/>
    <property type="match status" value="2"/>
</dbReference>
<dbReference type="InterPro" id="IPR058031">
    <property type="entry name" value="AAA_lid_NorR"/>
</dbReference>
<dbReference type="PRINTS" id="PR01590">
    <property type="entry name" value="HTHFIS"/>
</dbReference>
<dbReference type="SUPFAM" id="SSF55781">
    <property type="entry name" value="GAF domain-like"/>
    <property type="match status" value="1"/>
</dbReference>
<organism evidence="10">
    <name type="scientific">candidate division WOR-3 bacterium</name>
    <dbReference type="NCBI Taxonomy" id="2052148"/>
    <lineage>
        <taxon>Bacteria</taxon>
        <taxon>Bacteria division WOR-3</taxon>
    </lineage>
</organism>
<dbReference type="PROSITE" id="PS50293">
    <property type="entry name" value="TPR_REGION"/>
    <property type="match status" value="1"/>
</dbReference>
<feature type="repeat" description="TPR" evidence="7">
    <location>
        <begin position="805"/>
        <end position="838"/>
    </location>
</feature>
<dbReference type="InterPro" id="IPR002078">
    <property type="entry name" value="Sigma_54_int"/>
</dbReference>
<dbReference type="Gene3D" id="1.10.10.60">
    <property type="entry name" value="Homeodomain-like"/>
    <property type="match status" value="1"/>
</dbReference>
<dbReference type="InterPro" id="IPR049945">
    <property type="entry name" value="AAA_22"/>
</dbReference>
<dbReference type="InterPro" id="IPR029016">
    <property type="entry name" value="GAF-like_dom_sf"/>
</dbReference>
<accession>A0A7V3RIA8</accession>
<dbReference type="GO" id="GO:0006355">
    <property type="term" value="P:regulation of DNA-templated transcription"/>
    <property type="evidence" value="ECO:0007669"/>
    <property type="project" value="InterPro"/>
</dbReference>
<protein>
    <submittedName>
        <fullName evidence="10">Tetratricopeptide repeat protein</fullName>
    </submittedName>
</protein>
<feature type="domain" description="Protein kinase" evidence="8">
    <location>
        <begin position="10"/>
        <end position="298"/>
    </location>
</feature>
<dbReference type="GO" id="GO:0004672">
    <property type="term" value="F:protein kinase activity"/>
    <property type="evidence" value="ECO:0007669"/>
    <property type="project" value="InterPro"/>
</dbReference>
<keyword evidence="1" id="KW-0547">Nucleotide-binding</keyword>
<dbReference type="InterPro" id="IPR000719">
    <property type="entry name" value="Prot_kinase_dom"/>
</dbReference>
<dbReference type="Pfam" id="PF01590">
    <property type="entry name" value="GAF"/>
    <property type="match status" value="1"/>
</dbReference>
<sequence>MASVKRIHKFRVIERIEKGNYSEVYKVMDRDRILILKIAREGCPEFNSLLAREFQILSNINHPNIVRVYEYEMSEDNRSFFTMEYINGRPINEYFNRFNEEFINAMIQVINALAAFHNKGFVHSDLKPEHIIYDAKNKKAVIIDFGFAGITAHQIRASGTLGYIAPEILKGIGSDQRSDLYSLGVIIYEILTGNKPLLPYSPVKDIPDVLNKTIERLLSEEPNLRPTAPELYETLINLLPRKEIESLQYKIYPPPTVFVEIPEIIDKLMRLEGESVVVFGELGAGKTRLLKELKYRFLFKNTDVLLCTVNQGVSLYDAICDFIGFKDINFMDKADKLQIYMEIAERLIEFAKDRSVVLLVDDIDNLTDYELGLFRYIAHSVDGTKITVIGTSKVEPRIRELNLFELYLRHFTKEEVRTLIERTYFELNVKGKDGLDTFTEWLHSFTGGNPFFIVETLKNLYEQDILRFEDNKWQIDMNLLKEFKPPTGIEEIISNRIKGLNEEESKVLKVLCIAGQPIFLPILNKIFPASGNISIEVLKLLGLIKEEKLCGQRAFLPSSQTVKMIMEKDLTPDELYNFSFELIKAIEGTGVDERFYPLLGRLYGNIYDRHNAYKYLIASAKYFEGTNDYISAIKYYEDSLNYCKDVEPGRYYEMLLKLGDLHLRLNENGKAIGYYKEVINGSEELKAESLFGIANAYFGIGEYKEAINYFEDIIKKSNIKPERYVEILCIYGYLLSYIKNFVKGEAVLKESLDSSRRIGNPHLEAKALYNLATLEWFRNDFERAEEYCLESLEISEKHSLNDKSGYSANLLGSLYMQKGDIENALLYIDKAIEIFKKIKVMSALETALLNKSLCLLYKGDIERAYEILEIVYKDALKSGSKHLQGVALLNLGTVFEDAGNLDKAIEYYQKVLEIRPDSTYAIHNLSMAYLKKGDFYRAKDILTSGIKNFEDPYYLSGMGIISLMMGRIEEGERYIEESVKLIEEKPTEISRKIDIYLNAVLFYYEKKDFERAHNYALKGESVSPSLSKERIIFKTLIEVNGFLSGRVKKLDIEDLIKGLKEKNYLYYYALLKRIEIEARFEKGIGTEDIGRIAEDLSSLERILNTMGAGFELSRVQRLLLKSYPIIVSDYSKRSISREYLDTFSRLAQIIDSKLGDEDFISEVLDLIISATGAERGAIFINTEHGMEFVTGRNMDKGTIKDAFELSKTAIAELDKEGIVFVPDAISDPRFNARKSVLLNQIRTILCIPLVVEKNIIGAIYLDSRITGSMFNERDKDFLMAVSKILASIIDKSMVFENLREELKSLRDGYVLEIGKGYILGKSRAIKRIHKLIDALGPSDSPILITGETGVGKGMIARLIHLKSKRKDKKFVSINCGTIPETLLESELFGHKRGAFTGALTDKKGLLEEAEGGTVFFDEITNTSPAFQAKMLEAIDEKVIRRLGETQTRQINVRFLFATNKDIDIEVEEGRFRKDLFYRINVFIIKVPSLRERIEDIPILAKFFLDLKCKELNKKVDGFTQEAIRLLKEYPWPGNVRELQNVIERAVVLSRSRIITHKDIGLTSVPGMMTIRELTKDALINALNLTNWNINETARILGISRRTVYRHIERFNIQR</sequence>
<dbReference type="GO" id="GO:0005524">
    <property type="term" value="F:ATP binding"/>
    <property type="evidence" value="ECO:0007669"/>
    <property type="project" value="UniProtKB-KW"/>
</dbReference>
<dbReference type="SUPFAM" id="SSF46689">
    <property type="entry name" value="Homeodomain-like"/>
    <property type="match status" value="1"/>
</dbReference>
<comment type="caution">
    <text evidence="10">The sequence shown here is derived from an EMBL/GenBank/DDBJ whole genome shotgun (WGS) entry which is preliminary data.</text>
</comment>
<gene>
    <name evidence="10" type="ORF">ENX68_06865</name>
</gene>
<dbReference type="SMART" id="SM00028">
    <property type="entry name" value="TPR"/>
    <property type="match status" value="7"/>
</dbReference>
<evidence type="ECO:0000256" key="3">
    <source>
        <dbReference type="ARBA" id="ARBA00023015"/>
    </source>
</evidence>
<dbReference type="Pfam" id="PF00158">
    <property type="entry name" value="Sigma54_activat"/>
    <property type="match status" value="1"/>
</dbReference>
<dbReference type="PROSITE" id="PS00676">
    <property type="entry name" value="SIGMA54_INTERACT_2"/>
    <property type="match status" value="1"/>
</dbReference>
<dbReference type="PANTHER" id="PTHR32071">
    <property type="entry name" value="TRANSCRIPTIONAL REGULATORY PROTEIN"/>
    <property type="match status" value="1"/>
</dbReference>
<evidence type="ECO:0000256" key="4">
    <source>
        <dbReference type="ARBA" id="ARBA00023125"/>
    </source>
</evidence>
<dbReference type="PROSITE" id="PS00688">
    <property type="entry name" value="SIGMA54_INTERACT_3"/>
    <property type="match status" value="1"/>
</dbReference>
<dbReference type="GO" id="GO:0043565">
    <property type="term" value="F:sequence-specific DNA binding"/>
    <property type="evidence" value="ECO:0007669"/>
    <property type="project" value="InterPro"/>
</dbReference>
<dbReference type="CDD" id="cd14014">
    <property type="entry name" value="STKc_PknB_like"/>
    <property type="match status" value="1"/>
</dbReference>
<dbReference type="CDD" id="cd00009">
    <property type="entry name" value="AAA"/>
    <property type="match status" value="1"/>
</dbReference>
<feature type="repeat" description="TPR" evidence="7">
    <location>
        <begin position="687"/>
        <end position="720"/>
    </location>
</feature>
<dbReference type="PROSITE" id="PS50005">
    <property type="entry name" value="TPR"/>
    <property type="match status" value="3"/>
</dbReference>
<dbReference type="InterPro" id="IPR011990">
    <property type="entry name" value="TPR-like_helical_dom_sf"/>
</dbReference>
<dbReference type="FunFam" id="3.40.50.300:FF:000006">
    <property type="entry name" value="DNA-binding transcriptional regulator NtrC"/>
    <property type="match status" value="1"/>
</dbReference>
<feature type="domain" description="Sigma-54 factor interaction" evidence="9">
    <location>
        <begin position="1318"/>
        <end position="1547"/>
    </location>
</feature>
<dbReference type="EMBL" id="DTOZ01000168">
    <property type="protein sequence ID" value="HGE78697.1"/>
    <property type="molecule type" value="Genomic_DNA"/>
</dbReference>
<dbReference type="Pfam" id="PF13181">
    <property type="entry name" value="TPR_8"/>
    <property type="match status" value="1"/>
</dbReference>
<evidence type="ECO:0000256" key="5">
    <source>
        <dbReference type="ARBA" id="ARBA00023159"/>
    </source>
</evidence>
<evidence type="ECO:0000259" key="8">
    <source>
        <dbReference type="PROSITE" id="PS50011"/>
    </source>
</evidence>
<dbReference type="FunFam" id="1.10.8.60:FF:000014">
    <property type="entry name" value="DNA-binding transcriptional regulator NtrC"/>
    <property type="match status" value="1"/>
</dbReference>
<evidence type="ECO:0000256" key="2">
    <source>
        <dbReference type="ARBA" id="ARBA00022840"/>
    </source>
</evidence>
<dbReference type="InterPro" id="IPR025662">
    <property type="entry name" value="Sigma_54_int_dom_ATP-bd_1"/>
</dbReference>
<dbReference type="PROSITE" id="PS50011">
    <property type="entry name" value="PROTEIN_KINASE_DOM"/>
    <property type="match status" value="1"/>
</dbReference>
<dbReference type="Pfam" id="PF13424">
    <property type="entry name" value="TPR_12"/>
    <property type="match status" value="1"/>
</dbReference>
<dbReference type="Pfam" id="PF13374">
    <property type="entry name" value="TPR_10"/>
    <property type="match status" value="1"/>
</dbReference>
<dbReference type="InterPro" id="IPR019734">
    <property type="entry name" value="TPR_rpt"/>
</dbReference>
<reference evidence="10" key="1">
    <citation type="journal article" date="2020" name="mSystems">
        <title>Genome- and Community-Level Interaction Insights into Carbon Utilization and Element Cycling Functions of Hydrothermarchaeota in Hydrothermal Sediment.</title>
        <authorList>
            <person name="Zhou Z."/>
            <person name="Liu Y."/>
            <person name="Xu W."/>
            <person name="Pan J."/>
            <person name="Luo Z.H."/>
            <person name="Li M."/>
        </authorList>
    </citation>
    <scope>NUCLEOTIDE SEQUENCE [LARGE SCALE GENOMIC DNA]</scope>
    <source>
        <strain evidence="10">SpSt-961</strain>
    </source>
</reference>
<feature type="repeat" description="TPR" evidence="7">
    <location>
        <begin position="885"/>
        <end position="918"/>
    </location>
</feature>
<dbReference type="PROSITE" id="PS00675">
    <property type="entry name" value="SIGMA54_INTERACT_1"/>
    <property type="match status" value="1"/>
</dbReference>
<dbReference type="Pfam" id="PF13401">
    <property type="entry name" value="AAA_22"/>
    <property type="match status" value="1"/>
</dbReference>
<dbReference type="Gene3D" id="3.40.50.300">
    <property type="entry name" value="P-loop containing nucleotide triphosphate hydrolases"/>
    <property type="match status" value="2"/>
</dbReference>
<dbReference type="InterPro" id="IPR003018">
    <property type="entry name" value="GAF"/>
</dbReference>
<dbReference type="InterPro" id="IPR025943">
    <property type="entry name" value="Sigma_54_int_dom_ATP-bd_2"/>
</dbReference>
<dbReference type="Gene3D" id="3.30.450.40">
    <property type="match status" value="1"/>
</dbReference>
<dbReference type="PROSITE" id="PS50045">
    <property type="entry name" value="SIGMA54_INTERACT_4"/>
    <property type="match status" value="1"/>
</dbReference>
<dbReference type="Pfam" id="PF25601">
    <property type="entry name" value="AAA_lid_14"/>
    <property type="match status" value="1"/>
</dbReference>